<gene>
    <name evidence="2" type="ORF">EB796_005265</name>
</gene>
<evidence type="ECO:0000256" key="1">
    <source>
        <dbReference type="SAM" id="Phobius"/>
    </source>
</evidence>
<sequence length="256" mass="27939">MENSLVATVLVVFLGVFLGVGIVAMLCKLCSLLTNPCKGCQHLKVSEKAFRDFGIKGAVPSLLPIAYLTGQEAILLAELFDYITRFIHNFLVPISPLSLSKPSERVEFPDNFTNLPEICESEGYGPMEDPVVSEQSGVKELEGESKFENAVETNADPDVVPPTARPQVPYLLNALAEEFVPGVPIRNPPPPPDAVTAPAIDIMPDLTRAPPPSLTLLWRTTLGEPTCRTCSREECLHPTTASKVHLSMCMTRGWRV</sequence>
<feature type="transmembrane region" description="Helical" evidence="1">
    <location>
        <begin position="6"/>
        <end position="26"/>
    </location>
</feature>
<evidence type="ECO:0000313" key="2">
    <source>
        <dbReference type="EMBL" id="KAF6036421.1"/>
    </source>
</evidence>
<dbReference type="AlphaFoldDB" id="A0A7J7KEX6"/>
<dbReference type="EMBL" id="VXIV02000725">
    <property type="protein sequence ID" value="KAF6036421.1"/>
    <property type="molecule type" value="Genomic_DNA"/>
</dbReference>
<keyword evidence="1" id="KW-0812">Transmembrane</keyword>
<keyword evidence="1" id="KW-1133">Transmembrane helix</keyword>
<proteinExistence type="predicted"/>
<dbReference type="Proteomes" id="UP000593567">
    <property type="component" value="Unassembled WGS sequence"/>
</dbReference>
<keyword evidence="1" id="KW-0472">Membrane</keyword>
<evidence type="ECO:0000313" key="3">
    <source>
        <dbReference type="Proteomes" id="UP000593567"/>
    </source>
</evidence>
<evidence type="ECO:0008006" key="4">
    <source>
        <dbReference type="Google" id="ProtNLM"/>
    </source>
</evidence>
<organism evidence="2 3">
    <name type="scientific">Bugula neritina</name>
    <name type="common">Brown bryozoan</name>
    <name type="synonym">Sertularia neritina</name>
    <dbReference type="NCBI Taxonomy" id="10212"/>
    <lineage>
        <taxon>Eukaryota</taxon>
        <taxon>Metazoa</taxon>
        <taxon>Spiralia</taxon>
        <taxon>Lophotrochozoa</taxon>
        <taxon>Bryozoa</taxon>
        <taxon>Gymnolaemata</taxon>
        <taxon>Cheilostomatida</taxon>
        <taxon>Flustrina</taxon>
        <taxon>Buguloidea</taxon>
        <taxon>Bugulidae</taxon>
        <taxon>Bugula</taxon>
    </lineage>
</organism>
<comment type="caution">
    <text evidence="2">The sequence shown here is derived from an EMBL/GenBank/DDBJ whole genome shotgun (WGS) entry which is preliminary data.</text>
</comment>
<protein>
    <recommendedName>
        <fullName evidence="4">Transmembrane protein</fullName>
    </recommendedName>
</protein>
<name>A0A7J7KEX6_BUGNE</name>
<keyword evidence="3" id="KW-1185">Reference proteome</keyword>
<reference evidence="2" key="1">
    <citation type="submission" date="2020-06" db="EMBL/GenBank/DDBJ databases">
        <title>Draft genome of Bugula neritina, a colonial animal packing powerful symbionts and potential medicines.</title>
        <authorList>
            <person name="Rayko M."/>
        </authorList>
    </citation>
    <scope>NUCLEOTIDE SEQUENCE [LARGE SCALE GENOMIC DNA]</scope>
    <source>
        <strain evidence="2">Kwan_BN1</strain>
    </source>
</reference>
<accession>A0A7J7KEX6</accession>